<evidence type="ECO:0000313" key="2">
    <source>
        <dbReference type="WBParaSite" id="nRc.2.0.1.t01380-RA"/>
    </source>
</evidence>
<proteinExistence type="predicted"/>
<keyword evidence="1" id="KW-1185">Reference proteome</keyword>
<reference evidence="2" key="1">
    <citation type="submission" date="2022-11" db="UniProtKB">
        <authorList>
            <consortium name="WormBaseParasite"/>
        </authorList>
    </citation>
    <scope>IDENTIFICATION</scope>
</reference>
<dbReference type="WBParaSite" id="nRc.2.0.1.t01380-RA">
    <property type="protein sequence ID" value="nRc.2.0.1.t01380-RA"/>
    <property type="gene ID" value="nRc.2.0.1.g01380"/>
</dbReference>
<name>A0A915HIG8_ROMCU</name>
<sequence length="194" mass="22293">MVDVFLHVGPSLPQDPFFSYIIEFDGAFPETFVVDIWSPTCHVVSGSVSGVRNLQAVCRRTQKKTFDSIVRITEFAHECPDVQRFERNVASRSRSLCNKCESFIKVCQPFQELHRFKVYLRSKCTKQVQSQRISRSQVTAFIKYTMINNPSTPKIPITLLVQSKLQKILASECIIVEKTEQAIKQNNKTLRHPI</sequence>
<accession>A0A915HIG8</accession>
<dbReference type="AlphaFoldDB" id="A0A915HIG8"/>
<dbReference type="Proteomes" id="UP000887565">
    <property type="component" value="Unplaced"/>
</dbReference>
<protein>
    <submittedName>
        <fullName evidence="2">Uncharacterized protein</fullName>
    </submittedName>
</protein>
<organism evidence="1 2">
    <name type="scientific">Romanomermis culicivorax</name>
    <name type="common">Nematode worm</name>
    <dbReference type="NCBI Taxonomy" id="13658"/>
    <lineage>
        <taxon>Eukaryota</taxon>
        <taxon>Metazoa</taxon>
        <taxon>Ecdysozoa</taxon>
        <taxon>Nematoda</taxon>
        <taxon>Enoplea</taxon>
        <taxon>Dorylaimia</taxon>
        <taxon>Mermithida</taxon>
        <taxon>Mermithoidea</taxon>
        <taxon>Mermithidae</taxon>
        <taxon>Romanomermis</taxon>
    </lineage>
</organism>
<evidence type="ECO:0000313" key="1">
    <source>
        <dbReference type="Proteomes" id="UP000887565"/>
    </source>
</evidence>